<reference evidence="1" key="1">
    <citation type="submission" date="2019-10" db="EMBL/GenBank/DDBJ databases">
        <authorList>
            <person name="Soares A.E.R."/>
            <person name="Aleixo A."/>
            <person name="Schneider P."/>
            <person name="Miyaki C.Y."/>
            <person name="Schneider M.P."/>
            <person name="Mello C."/>
            <person name="Vasconcelos A.T.R."/>
        </authorList>
    </citation>
    <scope>NUCLEOTIDE SEQUENCE</scope>
    <source>
        <tissue evidence="1">Muscle</tissue>
    </source>
</reference>
<proteinExistence type="predicted"/>
<organism evidence="1 2">
    <name type="scientific">Willisornis vidua</name>
    <name type="common">Xingu scale-backed antbird</name>
    <dbReference type="NCBI Taxonomy" id="1566151"/>
    <lineage>
        <taxon>Eukaryota</taxon>
        <taxon>Metazoa</taxon>
        <taxon>Chordata</taxon>
        <taxon>Craniata</taxon>
        <taxon>Vertebrata</taxon>
        <taxon>Euteleostomi</taxon>
        <taxon>Archelosauria</taxon>
        <taxon>Archosauria</taxon>
        <taxon>Dinosauria</taxon>
        <taxon>Saurischia</taxon>
        <taxon>Theropoda</taxon>
        <taxon>Coelurosauria</taxon>
        <taxon>Aves</taxon>
        <taxon>Neognathae</taxon>
        <taxon>Neoaves</taxon>
        <taxon>Telluraves</taxon>
        <taxon>Australaves</taxon>
        <taxon>Passeriformes</taxon>
        <taxon>Thamnophilidae</taxon>
        <taxon>Willisornis</taxon>
    </lineage>
</organism>
<dbReference type="EMBL" id="WHWB01033831">
    <property type="protein sequence ID" value="KAJ7416501.1"/>
    <property type="molecule type" value="Genomic_DNA"/>
</dbReference>
<accession>A0ABQ9D7K9</accession>
<name>A0ABQ9D7K9_9PASS</name>
<sequence length="73" mass="8308">MEVPGRAATPVARGSVRWQLCYDMRGKTWWMEWCLALCQLHCGSGKEHKDERPDPAPHDLAVGSCHFQGKRLD</sequence>
<gene>
    <name evidence="1" type="ORF">WISP_70746</name>
</gene>
<comment type="caution">
    <text evidence="1">The sequence shown here is derived from an EMBL/GenBank/DDBJ whole genome shotgun (WGS) entry which is preliminary data.</text>
</comment>
<keyword evidence="2" id="KW-1185">Reference proteome</keyword>
<evidence type="ECO:0000313" key="2">
    <source>
        <dbReference type="Proteomes" id="UP001145742"/>
    </source>
</evidence>
<protein>
    <submittedName>
        <fullName evidence="1">Uncharacterized protein</fullName>
    </submittedName>
</protein>
<evidence type="ECO:0000313" key="1">
    <source>
        <dbReference type="EMBL" id="KAJ7416501.1"/>
    </source>
</evidence>
<dbReference type="Proteomes" id="UP001145742">
    <property type="component" value="Unassembled WGS sequence"/>
</dbReference>